<evidence type="ECO:0000313" key="3">
    <source>
        <dbReference type="EMBL" id="SHL20286.1"/>
    </source>
</evidence>
<dbReference type="Pfam" id="PF00581">
    <property type="entry name" value="Rhodanese"/>
    <property type="match status" value="1"/>
</dbReference>
<dbReference type="PANTHER" id="PTHR43031:SF18">
    <property type="entry name" value="RHODANESE-RELATED SULFURTRANSFERASES"/>
    <property type="match status" value="1"/>
</dbReference>
<keyword evidence="1" id="KW-1133">Transmembrane helix</keyword>
<feature type="transmembrane region" description="Helical" evidence="1">
    <location>
        <begin position="69"/>
        <end position="89"/>
    </location>
</feature>
<dbReference type="STRING" id="1220495.SAMN05216288_1343"/>
<dbReference type="PROSITE" id="PS50206">
    <property type="entry name" value="RHODANESE_3"/>
    <property type="match status" value="1"/>
</dbReference>
<keyword evidence="1" id="KW-0472">Membrane</keyword>
<dbReference type="SUPFAM" id="SSF52821">
    <property type="entry name" value="Rhodanese/Cell cycle control phosphatase"/>
    <property type="match status" value="1"/>
</dbReference>
<organism evidence="3 4">
    <name type="scientific">Phytopseudomonas punonensis</name>
    <dbReference type="NCBI Taxonomy" id="1220495"/>
    <lineage>
        <taxon>Bacteria</taxon>
        <taxon>Pseudomonadati</taxon>
        <taxon>Pseudomonadota</taxon>
        <taxon>Gammaproteobacteria</taxon>
        <taxon>Pseudomonadales</taxon>
        <taxon>Pseudomonadaceae</taxon>
        <taxon>Phytopseudomonas</taxon>
    </lineage>
</organism>
<accession>A0A1M6YPV4</accession>
<dbReference type="AlphaFoldDB" id="A0A1M6YPV4"/>
<feature type="transmembrane region" description="Helical" evidence="1">
    <location>
        <begin position="40"/>
        <end position="57"/>
    </location>
</feature>
<evidence type="ECO:0000259" key="2">
    <source>
        <dbReference type="PROSITE" id="PS50206"/>
    </source>
</evidence>
<evidence type="ECO:0000256" key="1">
    <source>
        <dbReference type="SAM" id="Phobius"/>
    </source>
</evidence>
<sequence length="198" mass="21030">MAGSDGVFARGGPEAVAWGGDLLKTVRHSTAPERSRHRRTAFGGLTGLCILAGILPSRNRVMLANLIEFATTHFILSGLFVIILALLIFTELQKGGQSLSSREVTALINSDQGVVVDIRNKKEFDAGHIVGALNIPLDKLTARVAELEKHKAKTIILVDAMGQQAGTAARDLKKAGFTAARLGGGIATWRGDNLPVVK</sequence>
<name>A0A1M6YPV4_9GAMM</name>
<dbReference type="CDD" id="cd00158">
    <property type="entry name" value="RHOD"/>
    <property type="match status" value="1"/>
</dbReference>
<evidence type="ECO:0000313" key="4">
    <source>
        <dbReference type="Proteomes" id="UP000184305"/>
    </source>
</evidence>
<dbReference type="Gene3D" id="3.40.250.10">
    <property type="entry name" value="Rhodanese-like domain"/>
    <property type="match status" value="1"/>
</dbReference>
<protein>
    <submittedName>
        <fullName evidence="3">Rhodanese-related sulfurtransferase</fullName>
    </submittedName>
</protein>
<keyword evidence="4" id="KW-1185">Reference proteome</keyword>
<dbReference type="InterPro" id="IPR001763">
    <property type="entry name" value="Rhodanese-like_dom"/>
</dbReference>
<dbReference type="GO" id="GO:0016740">
    <property type="term" value="F:transferase activity"/>
    <property type="evidence" value="ECO:0007669"/>
    <property type="project" value="UniProtKB-KW"/>
</dbReference>
<feature type="domain" description="Rhodanese" evidence="2">
    <location>
        <begin position="109"/>
        <end position="198"/>
    </location>
</feature>
<proteinExistence type="predicted"/>
<dbReference type="InterPro" id="IPR036873">
    <property type="entry name" value="Rhodanese-like_dom_sf"/>
</dbReference>
<gene>
    <name evidence="3" type="ORF">SAMN05216288_1343</name>
</gene>
<dbReference type="InterPro" id="IPR050229">
    <property type="entry name" value="GlpE_sulfurtransferase"/>
</dbReference>
<keyword evidence="3" id="KW-0808">Transferase</keyword>
<dbReference type="SMART" id="SM00450">
    <property type="entry name" value="RHOD"/>
    <property type="match status" value="1"/>
</dbReference>
<dbReference type="Proteomes" id="UP000184305">
    <property type="component" value="Unassembled WGS sequence"/>
</dbReference>
<keyword evidence="1" id="KW-0812">Transmembrane</keyword>
<dbReference type="EMBL" id="FRBQ01000001">
    <property type="protein sequence ID" value="SHL20286.1"/>
    <property type="molecule type" value="Genomic_DNA"/>
</dbReference>
<reference evidence="4" key="1">
    <citation type="submission" date="2016-11" db="EMBL/GenBank/DDBJ databases">
        <authorList>
            <person name="Varghese N."/>
            <person name="Submissions S."/>
        </authorList>
    </citation>
    <scope>NUCLEOTIDE SEQUENCE [LARGE SCALE GENOMIC DNA]</scope>
    <source>
        <strain evidence="4">CECT 8089</strain>
    </source>
</reference>
<dbReference type="PANTHER" id="PTHR43031">
    <property type="entry name" value="FAD-DEPENDENT OXIDOREDUCTASE"/>
    <property type="match status" value="1"/>
</dbReference>